<dbReference type="PANTHER" id="PTHR21368">
    <property type="entry name" value="50S RIBOSOMAL PROTEIN L9"/>
    <property type="match status" value="1"/>
</dbReference>
<keyword evidence="3 7" id="KW-0694">RNA-binding</keyword>
<dbReference type="InterPro" id="IPR036791">
    <property type="entry name" value="Ribosomal_bL9_C_sf"/>
</dbReference>
<dbReference type="GO" id="GO:0003735">
    <property type="term" value="F:structural constituent of ribosome"/>
    <property type="evidence" value="ECO:0007669"/>
    <property type="project" value="InterPro"/>
</dbReference>
<comment type="function">
    <text evidence="7">Binds to the 23S rRNA.</text>
</comment>
<dbReference type="SUPFAM" id="SSF55658">
    <property type="entry name" value="L9 N-domain-like"/>
    <property type="match status" value="1"/>
</dbReference>
<evidence type="ECO:0000256" key="2">
    <source>
        <dbReference type="ARBA" id="ARBA00022730"/>
    </source>
</evidence>
<dbReference type="InterPro" id="IPR000244">
    <property type="entry name" value="Ribosomal_bL9"/>
</dbReference>
<dbReference type="SUPFAM" id="SSF55653">
    <property type="entry name" value="Ribosomal protein L9 C-domain"/>
    <property type="match status" value="1"/>
</dbReference>
<dbReference type="GO" id="GO:0006412">
    <property type="term" value="P:translation"/>
    <property type="evidence" value="ECO:0007669"/>
    <property type="project" value="UniProtKB-UniRule"/>
</dbReference>
<keyword evidence="5 7" id="KW-0687">Ribonucleoprotein</keyword>
<evidence type="ECO:0000256" key="5">
    <source>
        <dbReference type="ARBA" id="ARBA00023274"/>
    </source>
</evidence>
<reference evidence="10 11" key="1">
    <citation type="journal article" date="2018" name="Microbiome">
        <title>Fine metagenomic profile of the Mediterranean stratified and mixed water columns revealed by assembly and recruitment.</title>
        <authorList>
            <person name="Haro-Moreno J.M."/>
            <person name="Lopez-Perez M."/>
            <person name="De La Torre J.R."/>
            <person name="Picazo A."/>
            <person name="Camacho A."/>
            <person name="Rodriguez-Valera F."/>
        </authorList>
    </citation>
    <scope>NUCLEOTIDE SEQUENCE [LARGE SCALE GENOMIC DNA]</scope>
    <source>
        <strain evidence="10">MED-G83</strain>
    </source>
</reference>
<gene>
    <name evidence="7 10" type="primary">rplI</name>
    <name evidence="10" type="ORF">DBW97_01710</name>
</gene>
<dbReference type="PROSITE" id="PS00651">
    <property type="entry name" value="RIBOSOMAL_L9"/>
    <property type="match status" value="1"/>
</dbReference>
<evidence type="ECO:0000256" key="4">
    <source>
        <dbReference type="ARBA" id="ARBA00022980"/>
    </source>
</evidence>
<feature type="coiled-coil region" evidence="8">
    <location>
        <begin position="48"/>
        <end position="75"/>
    </location>
</feature>
<protein>
    <recommendedName>
        <fullName evidence="6 7">Large ribosomal subunit protein bL9</fullName>
    </recommendedName>
</protein>
<name>A0A368BN67_9GAMM</name>
<dbReference type="Proteomes" id="UP000252147">
    <property type="component" value="Unassembled WGS sequence"/>
</dbReference>
<feature type="domain" description="Ribosomal protein L9" evidence="9">
    <location>
        <begin position="13"/>
        <end position="40"/>
    </location>
</feature>
<dbReference type="InterPro" id="IPR020070">
    <property type="entry name" value="Ribosomal_bL9_N"/>
</dbReference>
<dbReference type="HAMAP" id="MF_00503">
    <property type="entry name" value="Ribosomal_bL9"/>
    <property type="match status" value="1"/>
</dbReference>
<dbReference type="InterPro" id="IPR020594">
    <property type="entry name" value="Ribosomal_bL9_bac/chp"/>
</dbReference>
<dbReference type="NCBIfam" id="TIGR00158">
    <property type="entry name" value="L9"/>
    <property type="match status" value="1"/>
</dbReference>
<comment type="caution">
    <text evidence="10">The sequence shown here is derived from an EMBL/GenBank/DDBJ whole genome shotgun (WGS) entry which is preliminary data.</text>
</comment>
<dbReference type="InterPro" id="IPR020069">
    <property type="entry name" value="Ribosomal_bL9_C"/>
</dbReference>
<evidence type="ECO:0000256" key="1">
    <source>
        <dbReference type="ARBA" id="ARBA00010605"/>
    </source>
</evidence>
<dbReference type="InterPro" id="IPR036935">
    <property type="entry name" value="Ribosomal_bL9_N_sf"/>
</dbReference>
<evidence type="ECO:0000256" key="7">
    <source>
        <dbReference type="HAMAP-Rule" id="MF_00503"/>
    </source>
</evidence>
<dbReference type="GO" id="GO:0005840">
    <property type="term" value="C:ribosome"/>
    <property type="evidence" value="ECO:0007669"/>
    <property type="project" value="UniProtKB-KW"/>
</dbReference>
<evidence type="ECO:0000256" key="6">
    <source>
        <dbReference type="ARBA" id="ARBA00035292"/>
    </source>
</evidence>
<dbReference type="GO" id="GO:1990904">
    <property type="term" value="C:ribonucleoprotein complex"/>
    <property type="evidence" value="ECO:0007669"/>
    <property type="project" value="UniProtKB-KW"/>
</dbReference>
<dbReference type="Pfam" id="PF01281">
    <property type="entry name" value="Ribosomal_L9_N"/>
    <property type="match status" value="1"/>
</dbReference>
<dbReference type="InterPro" id="IPR009027">
    <property type="entry name" value="Ribosomal_bL9/RNase_H1_N"/>
</dbReference>
<evidence type="ECO:0000313" key="11">
    <source>
        <dbReference type="Proteomes" id="UP000252147"/>
    </source>
</evidence>
<dbReference type="EMBL" id="QOPD01000002">
    <property type="protein sequence ID" value="RCL38753.1"/>
    <property type="molecule type" value="Genomic_DNA"/>
</dbReference>
<evidence type="ECO:0000256" key="8">
    <source>
        <dbReference type="SAM" id="Coils"/>
    </source>
</evidence>
<comment type="similarity">
    <text evidence="1 7">Belongs to the bacterial ribosomal protein bL9 family.</text>
</comment>
<keyword evidence="2 7" id="KW-0699">rRNA-binding</keyword>
<proteinExistence type="inferred from homology"/>
<accession>A0A368BN67</accession>
<sequence length="149" mass="16348">MKVVLVTKIKNLGDIGEIVDVKSGFARNFLLPYHKALPATEKYIKDFEDKKEDYLKKAEDELSLAEANAINLEKIKLSLKANAQESGALYGSVGITEVHEALLAEGADYVERSSINLPDGPIKEVGEFTINVELHPEIVKSIAIEVLPA</sequence>
<dbReference type="GO" id="GO:0019843">
    <property type="term" value="F:rRNA binding"/>
    <property type="evidence" value="ECO:0007669"/>
    <property type="project" value="UniProtKB-UniRule"/>
</dbReference>
<keyword evidence="4 7" id="KW-0689">Ribosomal protein</keyword>
<evidence type="ECO:0000256" key="3">
    <source>
        <dbReference type="ARBA" id="ARBA00022884"/>
    </source>
</evidence>
<dbReference type="Gene3D" id="3.10.430.100">
    <property type="entry name" value="Ribosomal protein L9, C-terminal domain"/>
    <property type="match status" value="1"/>
</dbReference>
<dbReference type="Gene3D" id="3.40.5.10">
    <property type="entry name" value="Ribosomal protein L9, N-terminal domain"/>
    <property type="match status" value="1"/>
</dbReference>
<dbReference type="Pfam" id="PF03948">
    <property type="entry name" value="Ribosomal_L9_C"/>
    <property type="match status" value="1"/>
</dbReference>
<keyword evidence="8" id="KW-0175">Coiled coil</keyword>
<evidence type="ECO:0000313" key="10">
    <source>
        <dbReference type="EMBL" id="RCL38753.1"/>
    </source>
</evidence>
<dbReference type="AlphaFoldDB" id="A0A368BN67"/>
<evidence type="ECO:0000259" key="9">
    <source>
        <dbReference type="PROSITE" id="PS00651"/>
    </source>
</evidence>
<organism evidence="10 11">
    <name type="scientific">SAR86 cluster bacterium</name>
    <dbReference type="NCBI Taxonomy" id="2030880"/>
    <lineage>
        <taxon>Bacteria</taxon>
        <taxon>Pseudomonadati</taxon>
        <taxon>Pseudomonadota</taxon>
        <taxon>Gammaproteobacteria</taxon>
        <taxon>SAR86 cluster</taxon>
    </lineage>
</organism>